<dbReference type="RefSeq" id="WP_380206521.1">
    <property type="nucleotide sequence ID" value="NZ_JBHTEK010000004.1"/>
</dbReference>
<dbReference type="SUPFAM" id="SSF48537">
    <property type="entry name" value="Phospholipase C/P1 nuclease"/>
    <property type="match status" value="1"/>
</dbReference>
<reference evidence="2" key="1">
    <citation type="journal article" date="2019" name="Int. J. Syst. Evol. Microbiol.">
        <title>The Global Catalogue of Microorganisms (GCM) 10K type strain sequencing project: providing services to taxonomists for standard genome sequencing and annotation.</title>
        <authorList>
            <consortium name="The Broad Institute Genomics Platform"/>
            <consortium name="The Broad Institute Genome Sequencing Center for Infectious Disease"/>
            <person name="Wu L."/>
            <person name="Ma J."/>
        </authorList>
    </citation>
    <scope>NUCLEOTIDE SEQUENCE [LARGE SCALE GENOMIC DNA]</scope>
    <source>
        <strain evidence="2">JCM 19635</strain>
    </source>
</reference>
<dbReference type="InterPro" id="IPR008947">
    <property type="entry name" value="PLipase_C/P1_nuclease_dom_sf"/>
</dbReference>
<dbReference type="Gene3D" id="1.10.575.10">
    <property type="entry name" value="P1 Nuclease"/>
    <property type="match status" value="1"/>
</dbReference>
<dbReference type="CDD" id="cd10981">
    <property type="entry name" value="ZnPC_S1P1"/>
    <property type="match status" value="1"/>
</dbReference>
<sequence length="335" mass="37746">MFPFSIPRRLFLVLLLLAVPSLLFAWGAWSHQRINRAAVLALPPELRTFFYNHADFVTEEAVMPDARKFVLHDRAEGPRHFINLEAYPVPLDQLPRTAAEARKLYDAATLAKNGTLPWTIQENLAQLTQAMKNGRKDEILFLAADLGHYLGDAQMPLHTSANHDGQLTGQTGIHAFFEGQLPELFGAAYRFDVGPATYLPDPVAETWRLLAGSYASADTLLAVERQLQAAVPAADRYEHDAQGAIRKTQFNDDYHASAYATRYHQALGSFVERRLRLAVQSTANFWFTAWVNAGRPDLRRLDADYATRSNAHNLKHELRLLKKGQLVDLKTNPEF</sequence>
<accession>A0ABW2UCM9</accession>
<name>A0ABW2UCM9_9BACT</name>
<proteinExistence type="predicted"/>
<organism evidence="1 2">
    <name type="scientific">Hymenobacter humi</name>
    <dbReference type="NCBI Taxonomy" id="1411620"/>
    <lineage>
        <taxon>Bacteria</taxon>
        <taxon>Pseudomonadati</taxon>
        <taxon>Bacteroidota</taxon>
        <taxon>Cytophagia</taxon>
        <taxon>Cytophagales</taxon>
        <taxon>Hymenobacteraceae</taxon>
        <taxon>Hymenobacter</taxon>
    </lineage>
</organism>
<evidence type="ECO:0000313" key="1">
    <source>
        <dbReference type="EMBL" id="MFC7670794.1"/>
    </source>
</evidence>
<dbReference type="EMBL" id="JBHTEK010000004">
    <property type="protein sequence ID" value="MFC7670794.1"/>
    <property type="molecule type" value="Genomic_DNA"/>
</dbReference>
<keyword evidence="2" id="KW-1185">Reference proteome</keyword>
<evidence type="ECO:0000313" key="2">
    <source>
        <dbReference type="Proteomes" id="UP001596513"/>
    </source>
</evidence>
<dbReference type="Proteomes" id="UP001596513">
    <property type="component" value="Unassembled WGS sequence"/>
</dbReference>
<gene>
    <name evidence="1" type="ORF">ACFQT0_27955</name>
</gene>
<protein>
    <submittedName>
        <fullName evidence="1">Zinc dependent phospholipase C family protein</fullName>
    </submittedName>
</protein>
<comment type="caution">
    <text evidence="1">The sequence shown here is derived from an EMBL/GenBank/DDBJ whole genome shotgun (WGS) entry which is preliminary data.</text>
</comment>